<protein>
    <recommendedName>
        <fullName evidence="2">LA2681-like HEPN domain-containing protein</fullName>
    </recommendedName>
</protein>
<feature type="domain" description="LA2681-like HEPN" evidence="2">
    <location>
        <begin position="1"/>
        <end position="146"/>
    </location>
</feature>
<dbReference type="OrthoDB" id="108555at2"/>
<dbReference type="EMBL" id="CCAZ020000002">
    <property type="protein sequence ID" value="CEG09722.1"/>
    <property type="molecule type" value="Genomic_DNA"/>
</dbReference>
<dbReference type="RefSeq" id="WP_048757550.1">
    <property type="nucleotide sequence ID" value="NZ_CCAZ020000002.1"/>
</dbReference>
<organism evidence="3 4">
    <name type="scientific">Afipia felis</name>
    <name type="common">Cat scratch disease bacillus</name>
    <dbReference type="NCBI Taxonomy" id="1035"/>
    <lineage>
        <taxon>Bacteria</taxon>
        <taxon>Pseudomonadati</taxon>
        <taxon>Pseudomonadota</taxon>
        <taxon>Alphaproteobacteria</taxon>
        <taxon>Hyphomicrobiales</taxon>
        <taxon>Nitrobacteraceae</taxon>
        <taxon>Afipia</taxon>
    </lineage>
</organism>
<sequence length="168" mass="19492">MKAAYRIAYSIFDKIAFFLNDYAALGIKPRDVYFKTLWYGNPHKKPPAIRNEFTSSRNWPLRGLYWVSKDLFDPVLQGVMEPEAQQLYFIRNKLEHSYLKVHEILLPRSGGDPISDMFTDRLAYSIARDDLQAKTIHLYRLARAGLPSHKAARESRRGRIGRAASRPH</sequence>
<evidence type="ECO:0000259" key="2">
    <source>
        <dbReference type="Pfam" id="PF18733"/>
    </source>
</evidence>
<accession>A0A090MU05</accession>
<dbReference type="Proteomes" id="UP000035762">
    <property type="component" value="Unassembled WGS sequence"/>
</dbReference>
<comment type="caution">
    <text evidence="3">The sequence shown here is derived from an EMBL/GenBank/DDBJ whole genome shotgun (WGS) entry which is preliminary data.</text>
</comment>
<dbReference type="STRING" id="1035.BN961_03152"/>
<feature type="region of interest" description="Disordered" evidence="1">
    <location>
        <begin position="149"/>
        <end position="168"/>
    </location>
</feature>
<dbReference type="InterPro" id="IPR040826">
    <property type="entry name" value="HEPN_LA2681"/>
</dbReference>
<reference evidence="3 4" key="1">
    <citation type="journal article" date="2014" name="Genome Announc.">
        <title>Genome Sequence of Afipia felis Strain 76713, Isolated in Hospital Water Using an Amoeba Co-Culture Procedure.</title>
        <authorList>
            <person name="Benamar S."/>
            <person name="La Scola B."/>
            <person name="Croce O."/>
        </authorList>
    </citation>
    <scope>NUCLEOTIDE SEQUENCE [LARGE SCALE GENOMIC DNA]</scope>
    <source>
        <strain evidence="3 4">76713</strain>
    </source>
</reference>
<evidence type="ECO:0000256" key="1">
    <source>
        <dbReference type="SAM" id="MobiDB-lite"/>
    </source>
</evidence>
<feature type="compositionally biased region" description="Basic residues" evidence="1">
    <location>
        <begin position="158"/>
        <end position="168"/>
    </location>
</feature>
<proteinExistence type="predicted"/>
<gene>
    <name evidence="3" type="ORF">BN961_03152</name>
</gene>
<dbReference type="Pfam" id="PF18733">
    <property type="entry name" value="HEPN_LA2681"/>
    <property type="match status" value="1"/>
</dbReference>
<evidence type="ECO:0000313" key="3">
    <source>
        <dbReference type="EMBL" id="CEG09722.1"/>
    </source>
</evidence>
<evidence type="ECO:0000313" key="4">
    <source>
        <dbReference type="Proteomes" id="UP000035762"/>
    </source>
</evidence>
<keyword evidence="4" id="KW-1185">Reference proteome</keyword>
<name>A0A090MU05_AFIFE</name>
<dbReference type="AlphaFoldDB" id="A0A090MU05"/>